<dbReference type="RefSeq" id="WP_345328331.1">
    <property type="nucleotide sequence ID" value="NZ_BAABGA010000120.1"/>
</dbReference>
<evidence type="ECO:0000256" key="1">
    <source>
        <dbReference type="ARBA" id="ARBA00022553"/>
    </source>
</evidence>
<dbReference type="EMBL" id="BAABGA010000120">
    <property type="protein sequence ID" value="GAA4472578.1"/>
    <property type="molecule type" value="Genomic_DNA"/>
</dbReference>
<dbReference type="SMART" id="SM00448">
    <property type="entry name" value="REC"/>
    <property type="match status" value="1"/>
</dbReference>
<evidence type="ECO:0000259" key="3">
    <source>
        <dbReference type="PROSITE" id="PS50110"/>
    </source>
</evidence>
<organism evidence="4 5">
    <name type="scientific">Novipirellula rosea</name>
    <dbReference type="NCBI Taxonomy" id="1031540"/>
    <lineage>
        <taxon>Bacteria</taxon>
        <taxon>Pseudomonadati</taxon>
        <taxon>Planctomycetota</taxon>
        <taxon>Planctomycetia</taxon>
        <taxon>Pirellulales</taxon>
        <taxon>Pirellulaceae</taxon>
        <taxon>Novipirellula</taxon>
    </lineage>
</organism>
<dbReference type="Proteomes" id="UP001500840">
    <property type="component" value="Unassembled WGS sequence"/>
</dbReference>
<evidence type="ECO:0000256" key="2">
    <source>
        <dbReference type="PROSITE-ProRule" id="PRU00169"/>
    </source>
</evidence>
<evidence type="ECO:0000313" key="5">
    <source>
        <dbReference type="Proteomes" id="UP001500840"/>
    </source>
</evidence>
<dbReference type="InterPro" id="IPR050595">
    <property type="entry name" value="Bact_response_regulator"/>
</dbReference>
<keyword evidence="1 2" id="KW-0597">Phosphoprotein</keyword>
<gene>
    <name evidence="4" type="ORF">GCM10023156_69330</name>
</gene>
<dbReference type="Pfam" id="PF00072">
    <property type="entry name" value="Response_reg"/>
    <property type="match status" value="1"/>
</dbReference>
<dbReference type="PROSITE" id="PS50110">
    <property type="entry name" value="RESPONSE_REGULATORY"/>
    <property type="match status" value="1"/>
</dbReference>
<reference evidence="5" key="1">
    <citation type="journal article" date="2019" name="Int. J. Syst. Evol. Microbiol.">
        <title>The Global Catalogue of Microorganisms (GCM) 10K type strain sequencing project: providing services to taxonomists for standard genome sequencing and annotation.</title>
        <authorList>
            <consortium name="The Broad Institute Genomics Platform"/>
            <consortium name="The Broad Institute Genome Sequencing Center for Infectious Disease"/>
            <person name="Wu L."/>
            <person name="Ma J."/>
        </authorList>
    </citation>
    <scope>NUCLEOTIDE SEQUENCE [LARGE SCALE GENOMIC DNA]</scope>
    <source>
        <strain evidence="5">JCM 17759</strain>
    </source>
</reference>
<accession>A0ABP8NVX5</accession>
<dbReference type="SUPFAM" id="SSF52172">
    <property type="entry name" value="CheY-like"/>
    <property type="match status" value="1"/>
</dbReference>
<dbReference type="InterPro" id="IPR001789">
    <property type="entry name" value="Sig_transdc_resp-reg_receiver"/>
</dbReference>
<dbReference type="PANTHER" id="PTHR44591:SF23">
    <property type="entry name" value="CHEY SUBFAMILY"/>
    <property type="match status" value="1"/>
</dbReference>
<feature type="domain" description="Response regulatory" evidence="3">
    <location>
        <begin position="6"/>
        <end position="120"/>
    </location>
</feature>
<proteinExistence type="predicted"/>
<feature type="modified residue" description="4-aspartylphosphate" evidence="2">
    <location>
        <position position="55"/>
    </location>
</feature>
<dbReference type="PANTHER" id="PTHR44591">
    <property type="entry name" value="STRESS RESPONSE REGULATOR PROTEIN 1"/>
    <property type="match status" value="1"/>
</dbReference>
<protein>
    <submittedName>
        <fullName evidence="4">Response regulator</fullName>
    </submittedName>
</protein>
<dbReference type="Gene3D" id="3.40.50.2300">
    <property type="match status" value="1"/>
</dbReference>
<keyword evidence="5" id="KW-1185">Reference proteome</keyword>
<evidence type="ECO:0000313" key="4">
    <source>
        <dbReference type="EMBL" id="GAA4472578.1"/>
    </source>
</evidence>
<sequence>MSKKTRVLIVEDDEAIRYGTRLRLETRDYTVSTAIDGCDGLQQIRADQPDVILMDIRMPNMDGLTALAELKADPTTSEIPVIIASASLGDKTTALDIGAKYFLCKPYSNDALFAVVDSSL</sequence>
<name>A0ABP8NVX5_9BACT</name>
<comment type="caution">
    <text evidence="4">The sequence shown here is derived from an EMBL/GenBank/DDBJ whole genome shotgun (WGS) entry which is preliminary data.</text>
</comment>
<dbReference type="InterPro" id="IPR011006">
    <property type="entry name" value="CheY-like_superfamily"/>
</dbReference>